<dbReference type="Pfam" id="PF12091">
    <property type="entry name" value="DUF3567"/>
    <property type="match status" value="1"/>
</dbReference>
<evidence type="ECO:0000313" key="2">
    <source>
        <dbReference type="Proteomes" id="UP001064933"/>
    </source>
</evidence>
<gene>
    <name evidence="1" type="ORF">N4261_02145</name>
</gene>
<name>A0ABY6B1P6_9BURK</name>
<dbReference type="RefSeq" id="WP_261758596.1">
    <property type="nucleotide sequence ID" value="NZ_CP104562.2"/>
</dbReference>
<dbReference type="Proteomes" id="UP001064933">
    <property type="component" value="Chromosome"/>
</dbReference>
<organism evidence="1 2">
    <name type="scientific">Roseateles amylovorans</name>
    <dbReference type="NCBI Taxonomy" id="2978473"/>
    <lineage>
        <taxon>Bacteria</taxon>
        <taxon>Pseudomonadati</taxon>
        <taxon>Pseudomonadota</taxon>
        <taxon>Betaproteobacteria</taxon>
        <taxon>Burkholderiales</taxon>
        <taxon>Sphaerotilaceae</taxon>
        <taxon>Roseateles</taxon>
    </lineage>
</organism>
<dbReference type="EMBL" id="CP104562">
    <property type="protein sequence ID" value="UXH78765.1"/>
    <property type="molecule type" value="Genomic_DNA"/>
</dbReference>
<protein>
    <submittedName>
        <fullName evidence="1">DUF3567 domain-containing protein</fullName>
    </submittedName>
</protein>
<keyword evidence="2" id="KW-1185">Reference proteome</keyword>
<evidence type="ECO:0000313" key="1">
    <source>
        <dbReference type="EMBL" id="UXH78765.1"/>
    </source>
</evidence>
<accession>A0ABY6B1P6</accession>
<dbReference type="InterPro" id="IPR021951">
    <property type="entry name" value="DUF3567"/>
</dbReference>
<sequence length="95" mass="10789">MHMLYDSPSYIVVQFDVEVAPTLSDTRHPDHPPLQRDGFEIVDKFSRKEIFIEGALAQQFQEGVEALIEQGPDVDDLDAFISRYACLGQQPVVMH</sequence>
<proteinExistence type="predicted"/>
<reference evidence="1" key="1">
    <citation type="submission" date="2022-10" db="EMBL/GenBank/DDBJ databases">
        <title>Characterization and whole genome sequencing of a new Roseateles species, isolated from fresh water.</title>
        <authorList>
            <person name="Guliayeva D.Y."/>
            <person name="Akhremchuk A.E."/>
            <person name="Sikolenko M.A."/>
            <person name="Valentovich L.N."/>
            <person name="Sidarenka A.V."/>
        </authorList>
    </citation>
    <scope>NUCLEOTIDE SEQUENCE</scope>
    <source>
        <strain evidence="1">BIM B-1768</strain>
    </source>
</reference>